<keyword evidence="4" id="KW-0699">rRNA-binding</keyword>
<evidence type="ECO:0000256" key="4">
    <source>
        <dbReference type="HAMAP-Rule" id="MF_00270"/>
    </source>
</evidence>
<dbReference type="Pfam" id="PF01084">
    <property type="entry name" value="Ribosomal_S18"/>
    <property type="match status" value="1"/>
</dbReference>
<dbReference type="NCBIfam" id="TIGR00165">
    <property type="entry name" value="S18"/>
    <property type="match status" value="1"/>
</dbReference>
<dbReference type="SUPFAM" id="SSF46911">
    <property type="entry name" value="Ribosomal protein S18"/>
    <property type="match status" value="1"/>
</dbReference>
<reference evidence="6 7" key="1">
    <citation type="journal article" date="2015" name="Nature">
        <title>rRNA introns, odd ribosomes, and small enigmatic genomes across a large radiation of phyla.</title>
        <authorList>
            <person name="Brown C.T."/>
            <person name="Hug L.A."/>
            <person name="Thomas B.C."/>
            <person name="Sharon I."/>
            <person name="Castelle C.J."/>
            <person name="Singh A."/>
            <person name="Wilkins M.J."/>
            <person name="Williams K.H."/>
            <person name="Banfield J.F."/>
        </authorList>
    </citation>
    <scope>NUCLEOTIDE SEQUENCE [LARGE SCALE GENOMIC DNA]</scope>
</reference>
<dbReference type="EMBL" id="LBTX01000005">
    <property type="protein sequence ID" value="KKQ50450.1"/>
    <property type="molecule type" value="Genomic_DNA"/>
</dbReference>
<dbReference type="Proteomes" id="UP000034231">
    <property type="component" value="Unassembled WGS sequence"/>
</dbReference>
<proteinExistence type="inferred from homology"/>
<evidence type="ECO:0000256" key="1">
    <source>
        <dbReference type="ARBA" id="ARBA00005589"/>
    </source>
</evidence>
<keyword evidence="2 4" id="KW-0689">Ribosomal protein</keyword>
<dbReference type="HAMAP" id="MF_00270">
    <property type="entry name" value="Ribosomal_bS18"/>
    <property type="match status" value="1"/>
</dbReference>
<comment type="subunit">
    <text evidence="4">Part of the 30S ribosomal subunit. Forms a tight heterodimer with protein bS6.</text>
</comment>
<evidence type="ECO:0000256" key="5">
    <source>
        <dbReference type="RuleBase" id="RU003910"/>
    </source>
</evidence>
<dbReference type="InterPro" id="IPR036870">
    <property type="entry name" value="Ribosomal_bS18_sf"/>
</dbReference>
<dbReference type="GO" id="GO:0003735">
    <property type="term" value="F:structural constituent of ribosome"/>
    <property type="evidence" value="ECO:0007669"/>
    <property type="project" value="InterPro"/>
</dbReference>
<dbReference type="GO" id="GO:0006412">
    <property type="term" value="P:translation"/>
    <property type="evidence" value="ECO:0007669"/>
    <property type="project" value="UniProtKB-UniRule"/>
</dbReference>
<dbReference type="InterPro" id="IPR001648">
    <property type="entry name" value="Ribosomal_bS18"/>
</dbReference>
<protein>
    <recommendedName>
        <fullName evidence="4">Small ribosomal subunit protein bS18</fullName>
    </recommendedName>
</protein>
<dbReference type="GO" id="GO:0022627">
    <property type="term" value="C:cytosolic small ribosomal subunit"/>
    <property type="evidence" value="ECO:0007669"/>
    <property type="project" value="TreeGrafter"/>
</dbReference>
<evidence type="ECO:0000256" key="2">
    <source>
        <dbReference type="ARBA" id="ARBA00022980"/>
    </source>
</evidence>
<dbReference type="PRINTS" id="PR00974">
    <property type="entry name" value="RIBOSOMALS18"/>
</dbReference>
<evidence type="ECO:0000313" key="6">
    <source>
        <dbReference type="EMBL" id="KKQ50450.1"/>
    </source>
</evidence>
<gene>
    <name evidence="4" type="primary">rpsR</name>
    <name evidence="6" type="ORF">US68_C0005G0017</name>
</gene>
<accession>A0A0G0IHG1</accession>
<dbReference type="AlphaFoldDB" id="A0A0G0IHG1"/>
<keyword evidence="4" id="KW-0694">RNA-binding</keyword>
<evidence type="ECO:0000256" key="3">
    <source>
        <dbReference type="ARBA" id="ARBA00023274"/>
    </source>
</evidence>
<comment type="caution">
    <text evidence="6">The sequence shown here is derived from an EMBL/GenBank/DDBJ whole genome shotgun (WGS) entry which is preliminary data.</text>
</comment>
<sequence length="85" mass="9938">MKKSNKKDRNRLIRLKGRGKDCAFCKAKNVPAWRDYEKLREFLSPRCRILSAQTTGVCMKHQRKLSQVIKEARELALLPYTASEE</sequence>
<comment type="function">
    <text evidence="4">Binds as a heterodimer with protein bS6 to the central domain of the 16S rRNA, where it helps stabilize the platform of the 30S subunit.</text>
</comment>
<name>A0A0G0IHG1_9BACT</name>
<organism evidence="6 7">
    <name type="scientific">Candidatus Shapirobacteria bacterium GW2011_GWE1_38_10</name>
    <dbReference type="NCBI Taxonomy" id="1618488"/>
    <lineage>
        <taxon>Bacteria</taxon>
        <taxon>Candidatus Shapironibacteriota</taxon>
    </lineage>
</organism>
<evidence type="ECO:0000313" key="7">
    <source>
        <dbReference type="Proteomes" id="UP000034231"/>
    </source>
</evidence>
<comment type="similarity">
    <text evidence="1 4 5">Belongs to the bacterial ribosomal protein bS18 family.</text>
</comment>
<dbReference type="PANTHER" id="PTHR13479:SF40">
    <property type="entry name" value="SMALL RIBOSOMAL SUBUNIT PROTEIN BS18M"/>
    <property type="match status" value="1"/>
</dbReference>
<dbReference type="Gene3D" id="4.10.640.10">
    <property type="entry name" value="Ribosomal protein S18"/>
    <property type="match status" value="1"/>
</dbReference>
<keyword evidence="3 4" id="KW-0687">Ribonucleoprotein</keyword>
<dbReference type="PANTHER" id="PTHR13479">
    <property type="entry name" value="30S RIBOSOMAL PROTEIN S18"/>
    <property type="match status" value="1"/>
</dbReference>
<dbReference type="GO" id="GO:0070181">
    <property type="term" value="F:small ribosomal subunit rRNA binding"/>
    <property type="evidence" value="ECO:0007669"/>
    <property type="project" value="TreeGrafter"/>
</dbReference>